<name>A0ABT2PT40_9MOLU</name>
<gene>
    <name evidence="2" type="ORF">N7603_00405</name>
</gene>
<dbReference type="CDD" id="cd24007">
    <property type="entry name" value="ASKHA_NBD_eukNAGK-like"/>
    <property type="match status" value="1"/>
</dbReference>
<comment type="caution">
    <text evidence="2">The sequence shown here is derived from an EMBL/GenBank/DDBJ whole genome shotgun (WGS) entry which is preliminary data.</text>
</comment>
<dbReference type="Gene3D" id="3.30.420.40">
    <property type="match status" value="2"/>
</dbReference>
<organism evidence="2 3">
    <name type="scientific">Paracholeplasma vituli</name>
    <dbReference type="NCBI Taxonomy" id="69473"/>
    <lineage>
        <taxon>Bacteria</taxon>
        <taxon>Bacillati</taxon>
        <taxon>Mycoplasmatota</taxon>
        <taxon>Mollicutes</taxon>
        <taxon>Acholeplasmatales</taxon>
        <taxon>Acholeplasmataceae</taxon>
        <taxon>Paracholeplasma</taxon>
    </lineage>
</organism>
<accession>A0ABT2PT40</accession>
<dbReference type="PANTHER" id="PTHR43190:SF3">
    <property type="entry name" value="N-ACETYL-D-GLUCOSAMINE KINASE"/>
    <property type="match status" value="1"/>
</dbReference>
<dbReference type="InterPro" id="IPR043129">
    <property type="entry name" value="ATPase_NBD"/>
</dbReference>
<dbReference type="RefSeq" id="WP_262095333.1">
    <property type="nucleotide sequence ID" value="NZ_JAOEGN010000001.1"/>
</dbReference>
<proteinExistence type="predicted"/>
<dbReference type="InterPro" id="IPR052519">
    <property type="entry name" value="Euk-type_GlcNAc_Kinase"/>
</dbReference>
<evidence type="ECO:0000313" key="2">
    <source>
        <dbReference type="EMBL" id="MCU0104121.1"/>
    </source>
</evidence>
<keyword evidence="3" id="KW-1185">Reference proteome</keyword>
<dbReference type="Pfam" id="PF01869">
    <property type="entry name" value="BcrAD_BadFG"/>
    <property type="match status" value="1"/>
</dbReference>
<sequence length="305" mass="33009">MLFLGIDGGGTKTKVIIINEERKVLYEGTSGPSSLDTVEESITIKHINEALSHYTVNESFTAVFAGLGGVSDDYYKARLKDLLRHVIGVSEETLRLSASDMENALASGLYFEEGLALIAGTGMVAYGKNKENITHKAGGLGYKEGDLGSSYDLGINAIRALARALDNRYQKTAFTDDLQAALEISTASEIATLMDKWQNERTKIANLAPFVTKHANLGNRYAIDICNQASRELALSVKAVQDTISLATPKLVVVGSLGNSGGYFKEALHGYLKTFIPGIEIIEPKVDPAYAAALLALYYYNKQLI</sequence>
<feature type="domain" description="ATPase BadF/BadG/BcrA/BcrD type" evidence="1">
    <location>
        <begin position="4"/>
        <end position="296"/>
    </location>
</feature>
<evidence type="ECO:0000313" key="3">
    <source>
        <dbReference type="Proteomes" id="UP001209076"/>
    </source>
</evidence>
<protein>
    <recommendedName>
        <fullName evidence="1">ATPase BadF/BadG/BcrA/BcrD type domain-containing protein</fullName>
    </recommendedName>
</protein>
<dbReference type="Proteomes" id="UP001209076">
    <property type="component" value="Unassembled WGS sequence"/>
</dbReference>
<dbReference type="SUPFAM" id="SSF53067">
    <property type="entry name" value="Actin-like ATPase domain"/>
    <property type="match status" value="2"/>
</dbReference>
<evidence type="ECO:0000259" key="1">
    <source>
        <dbReference type="Pfam" id="PF01869"/>
    </source>
</evidence>
<reference evidence="3" key="1">
    <citation type="submission" date="2023-07" db="EMBL/GenBank/DDBJ databases">
        <title>Novel Mycoplasma species identified in domestic and wild animals.</title>
        <authorList>
            <person name="Volokhov D.V."/>
            <person name="Furtak V.A."/>
            <person name="Zagorodnyaya T.A."/>
        </authorList>
    </citation>
    <scope>NUCLEOTIDE SEQUENCE [LARGE SCALE GENOMIC DNA]</scope>
    <source>
        <strain evidence="3">92-19</strain>
    </source>
</reference>
<dbReference type="PANTHER" id="PTHR43190">
    <property type="entry name" value="N-ACETYL-D-GLUCOSAMINE KINASE"/>
    <property type="match status" value="1"/>
</dbReference>
<dbReference type="EMBL" id="JAOEGN010000001">
    <property type="protein sequence ID" value="MCU0104121.1"/>
    <property type="molecule type" value="Genomic_DNA"/>
</dbReference>
<dbReference type="InterPro" id="IPR002731">
    <property type="entry name" value="ATPase_BadF"/>
</dbReference>